<dbReference type="PANTHER" id="PTHR35798:SF1">
    <property type="entry name" value="CELL DIVISION PROTEIN SEPF"/>
    <property type="match status" value="1"/>
</dbReference>
<dbReference type="InterPro" id="IPR038594">
    <property type="entry name" value="SepF-like_sf"/>
</dbReference>
<evidence type="ECO:0000313" key="6">
    <source>
        <dbReference type="EMBL" id="TCS78740.1"/>
    </source>
</evidence>
<keyword evidence="3 5" id="KW-0131">Cell cycle</keyword>
<accession>A0A4R3K793</accession>
<comment type="similarity">
    <text evidence="5">Belongs to the SepF family.</text>
</comment>
<organism evidence="6 7">
    <name type="scientific">Pectinatus cerevisiiphilus</name>
    <dbReference type="NCBI Taxonomy" id="86956"/>
    <lineage>
        <taxon>Bacteria</taxon>
        <taxon>Bacillati</taxon>
        <taxon>Bacillota</taxon>
        <taxon>Negativicutes</taxon>
        <taxon>Selenomonadales</taxon>
        <taxon>Selenomonadaceae</taxon>
        <taxon>Pectinatus</taxon>
    </lineage>
</organism>
<dbReference type="EMBL" id="SMAA01000009">
    <property type="protein sequence ID" value="TCS78740.1"/>
    <property type="molecule type" value="Genomic_DNA"/>
</dbReference>
<evidence type="ECO:0000256" key="2">
    <source>
        <dbReference type="ARBA" id="ARBA00023210"/>
    </source>
</evidence>
<comment type="subcellular location">
    <subcellularLocation>
        <location evidence="5">Cytoplasm</location>
    </subcellularLocation>
    <text evidence="5">Localizes to the division site, in a FtsZ-dependent manner.</text>
</comment>
<keyword evidence="2 5" id="KW-0717">Septation</keyword>
<evidence type="ECO:0000256" key="1">
    <source>
        <dbReference type="ARBA" id="ARBA00022618"/>
    </source>
</evidence>
<comment type="function">
    <text evidence="4 5">Cell division protein that is part of the divisome complex and is recruited early to the Z-ring. Probably stimulates Z-ring formation, perhaps through the cross-linking of FtsZ protofilaments. Its function overlaps with FtsA.</text>
</comment>
<evidence type="ECO:0000256" key="3">
    <source>
        <dbReference type="ARBA" id="ARBA00023306"/>
    </source>
</evidence>
<dbReference type="Gene3D" id="3.30.110.150">
    <property type="entry name" value="SepF-like protein"/>
    <property type="match status" value="1"/>
</dbReference>
<reference evidence="6 7" key="1">
    <citation type="submission" date="2019-03" db="EMBL/GenBank/DDBJ databases">
        <title>Genomic Encyclopedia of Type Strains, Phase IV (KMG-IV): sequencing the most valuable type-strain genomes for metagenomic binning, comparative biology and taxonomic classification.</title>
        <authorList>
            <person name="Goeker M."/>
        </authorList>
    </citation>
    <scope>NUCLEOTIDE SEQUENCE [LARGE SCALE GENOMIC DNA]</scope>
    <source>
        <strain evidence="6 7">DSM 20467</strain>
    </source>
</reference>
<dbReference type="RefSeq" id="WP_132549773.1">
    <property type="nucleotide sequence ID" value="NZ_SMAA01000009.1"/>
</dbReference>
<dbReference type="OrthoDB" id="9815206at2"/>
<keyword evidence="7" id="KW-1185">Reference proteome</keyword>
<dbReference type="GO" id="GO:0005737">
    <property type="term" value="C:cytoplasm"/>
    <property type="evidence" value="ECO:0007669"/>
    <property type="project" value="UniProtKB-SubCell"/>
</dbReference>
<dbReference type="Pfam" id="PF04472">
    <property type="entry name" value="SepF"/>
    <property type="match status" value="1"/>
</dbReference>
<gene>
    <name evidence="5" type="primary">sepF</name>
    <name evidence="6" type="ORF">EDC37_10999</name>
</gene>
<dbReference type="PANTHER" id="PTHR35798">
    <property type="entry name" value="CELL DIVISION PROTEIN SEPF"/>
    <property type="match status" value="1"/>
</dbReference>
<dbReference type="AlphaFoldDB" id="A0A4R3K793"/>
<comment type="caution">
    <text evidence="6">The sequence shown here is derived from an EMBL/GenBank/DDBJ whole genome shotgun (WGS) entry which is preliminary data.</text>
</comment>
<evidence type="ECO:0000256" key="5">
    <source>
        <dbReference type="HAMAP-Rule" id="MF_01197"/>
    </source>
</evidence>
<name>A0A4R3K793_9FIRM</name>
<dbReference type="GO" id="GO:0000917">
    <property type="term" value="P:division septum assembly"/>
    <property type="evidence" value="ECO:0007669"/>
    <property type="project" value="UniProtKB-KW"/>
</dbReference>
<sequence length="160" mass="17641">MTFFDKLGSKMGLADDNDKNNADAKRQMDHELDETDIYASMSAQDNVVDFQSAAANSSGSGVSKQMKVIIIEPTSFDDAQQISDYIKTRKPVVLNFENTEDNTARRIIDFISGATYALAGDIKKIGQHIFLCAPSNVNVTFSDTVAQKTAPSHEDKLPWE</sequence>
<evidence type="ECO:0000313" key="7">
    <source>
        <dbReference type="Proteomes" id="UP000295188"/>
    </source>
</evidence>
<comment type="subunit">
    <text evidence="5">Homodimer. Interacts with FtsZ.</text>
</comment>
<dbReference type="Proteomes" id="UP000295188">
    <property type="component" value="Unassembled WGS sequence"/>
</dbReference>
<evidence type="ECO:0000256" key="4">
    <source>
        <dbReference type="ARBA" id="ARBA00044936"/>
    </source>
</evidence>
<dbReference type="InterPro" id="IPR007561">
    <property type="entry name" value="Cell_div_SepF/SepF-rel"/>
</dbReference>
<keyword evidence="1 5" id="KW-0132">Cell division</keyword>
<keyword evidence="5" id="KW-0963">Cytoplasm</keyword>
<dbReference type="HAMAP" id="MF_01197">
    <property type="entry name" value="SepF"/>
    <property type="match status" value="1"/>
</dbReference>
<proteinExistence type="inferred from homology"/>
<dbReference type="GO" id="GO:0043093">
    <property type="term" value="P:FtsZ-dependent cytokinesis"/>
    <property type="evidence" value="ECO:0007669"/>
    <property type="project" value="UniProtKB-UniRule"/>
</dbReference>
<dbReference type="InterPro" id="IPR023052">
    <property type="entry name" value="Cell_div_SepF"/>
</dbReference>
<protein>
    <recommendedName>
        <fullName evidence="5">Cell division protein SepF</fullName>
    </recommendedName>
</protein>